<accession>A0A975Y500</accession>
<protein>
    <recommendedName>
        <fullName evidence="3">DNA phosphorothioation-associated methyltransferase</fullName>
    </recommendedName>
</protein>
<dbReference type="NCBIfam" id="TIGR04096">
    <property type="entry name" value="dnd_rel_methyl"/>
    <property type="match status" value="2"/>
</dbReference>
<proteinExistence type="predicted"/>
<gene>
    <name evidence="1" type="ORF">B6N60_02406</name>
</gene>
<evidence type="ECO:0008006" key="3">
    <source>
        <dbReference type="Google" id="ProtNLM"/>
    </source>
</evidence>
<organism evidence="1 2">
    <name type="scientific">Richelia sinica FACHB-800</name>
    <dbReference type="NCBI Taxonomy" id="1357546"/>
    <lineage>
        <taxon>Bacteria</taxon>
        <taxon>Bacillati</taxon>
        <taxon>Cyanobacteriota</taxon>
        <taxon>Cyanophyceae</taxon>
        <taxon>Nostocales</taxon>
        <taxon>Nostocaceae</taxon>
        <taxon>Richelia</taxon>
    </lineage>
</organism>
<dbReference type="Proteomes" id="UP000683511">
    <property type="component" value="Chromosome"/>
</dbReference>
<evidence type="ECO:0000313" key="1">
    <source>
        <dbReference type="EMBL" id="QXE23716.1"/>
    </source>
</evidence>
<dbReference type="AlphaFoldDB" id="A0A975Y500"/>
<keyword evidence="2" id="KW-1185">Reference proteome</keyword>
<name>A0A975Y500_9NOST</name>
<evidence type="ECO:0000313" key="2">
    <source>
        <dbReference type="Proteomes" id="UP000683511"/>
    </source>
</evidence>
<reference evidence="1" key="1">
    <citation type="submission" date="2017-04" db="EMBL/GenBank/DDBJ databases">
        <title>Genome deletions in a multicellular cyanobacterial endosymbiont for morphological adaptation in marine diatoms.</title>
        <authorList>
            <person name="Wang Y."/>
            <person name="Gao H."/>
            <person name="Li R."/>
            <person name="Xu X."/>
        </authorList>
    </citation>
    <scope>NUCLEOTIDE SEQUENCE</scope>
    <source>
        <strain evidence="1">FACHB 800</strain>
    </source>
</reference>
<sequence>MSAMFTPDNSENIVTETCVNSDLIEINIIADYCQKSTAGKLLPDAFYIHILALHILDPLLQKYERLARDVAPQGAKATLVKFSLSKARISYLFYPDFDIDPHPALHTSIQVDLNTLAVSYRDYRDSENPPILHRKETFVTPDYPLYEQFAALTQAQEALGLLDNTRGIGTRDGWLRRLETHGVEIHGHNLIQKKNHVASNLTPKIQRHKAAIVRHDLSRPVRLAWEAGLFTQETTFFDYGCGHGGDVRRIGEMEFTSAGWDPYYSPHIPCTSADIVNLGFVINVIEDQSERREALVKAWELTQRVLLVSAQVLIADSKKGVVAYGDGVITNRNTFQKYYEQEELKIYIDQVLNVDAIPVALGVYFVFRDEAQAQLFRASRFRSRATTPKVRTSVKRFAEYQQLLQPLMAFVTERGRLPGSGELEQEEPICAEFGSLRRAFNVILQATNPEEWEAIAQQRRQDLMVYLALCQFSRRPKFATLAPEVQEDILGLFGSYKQAWLQADEMLHSLGNTELIIEHCQNSKIGKVFSSSLWVHISALQSLDPILRLYEGCASRTIGRLEAANVIKFHTKKPKISYLFYPEFDTEAHPLLLKAMEVDLRDLHVTYREYDTADDPPILHCKDALVTPDYYQYEKLVRLTRQEEDWGLFDDWRNIGNLSGWQRCLREHCAEIKHHKLTWMKDADPYKVKLLKSAINNRRKNRHKVTED</sequence>
<dbReference type="EMBL" id="CP021056">
    <property type="protein sequence ID" value="QXE23716.1"/>
    <property type="molecule type" value="Genomic_DNA"/>
</dbReference>
<dbReference type="InterPro" id="IPR024019">
    <property type="entry name" value="CHP04096"/>
</dbReference>
<dbReference type="KEGG" id="rsin:B6N60_02406"/>